<evidence type="ECO:0000313" key="4">
    <source>
        <dbReference type="EMBL" id="AEA42890.1"/>
    </source>
</evidence>
<dbReference type="PANTHER" id="PTHR43793:SF2">
    <property type="entry name" value="BIFUNCTIONAL PROTEIN HLDE"/>
    <property type="match status" value="1"/>
</dbReference>
<dbReference type="EC" id="2.7.7.-" evidence="4"/>
<name>F2IJK2_FLUTR</name>
<dbReference type="InterPro" id="IPR050385">
    <property type="entry name" value="Archaeal_FAD_synthase"/>
</dbReference>
<reference evidence="4 5" key="1">
    <citation type="journal article" date="2011" name="Stand. Genomic Sci.">
        <title>Complete genome sequence of the gliding freshwater bacterium Fluviicola taffensis type strain (RW262).</title>
        <authorList>
            <person name="Woyke T."/>
            <person name="Chertkov O."/>
            <person name="Lapidus A."/>
            <person name="Nolan M."/>
            <person name="Lucas S."/>
            <person name="Del Rio T.G."/>
            <person name="Tice H."/>
            <person name="Cheng J.F."/>
            <person name="Tapia R."/>
            <person name="Han C."/>
            <person name="Goodwin L."/>
            <person name="Pitluck S."/>
            <person name="Liolios K."/>
            <person name="Pagani I."/>
            <person name="Ivanova N."/>
            <person name="Huntemann M."/>
            <person name="Mavromatis K."/>
            <person name="Mikhailova N."/>
            <person name="Pati A."/>
            <person name="Chen A."/>
            <person name="Palaniappan K."/>
            <person name="Land M."/>
            <person name="Hauser L."/>
            <person name="Brambilla E.M."/>
            <person name="Rohde M."/>
            <person name="Mwirichia R."/>
            <person name="Sikorski J."/>
            <person name="Tindall B.J."/>
            <person name="Goker M."/>
            <person name="Bristow J."/>
            <person name="Eisen J.A."/>
            <person name="Markowitz V."/>
            <person name="Hugenholtz P."/>
            <person name="Klenk H.P."/>
            <person name="Kyrpides N.C."/>
        </authorList>
    </citation>
    <scope>NUCLEOTIDE SEQUENCE [LARGE SCALE GENOMIC DNA]</scope>
    <source>
        <strain evidence="5">DSM 16823 / RW262 / RW262</strain>
    </source>
</reference>
<dbReference type="InterPro" id="IPR004821">
    <property type="entry name" value="Cyt_trans-like"/>
</dbReference>
<dbReference type="Gene3D" id="3.40.50.620">
    <property type="entry name" value="HUPs"/>
    <property type="match status" value="1"/>
</dbReference>
<evidence type="ECO:0000259" key="3">
    <source>
        <dbReference type="Pfam" id="PF01467"/>
    </source>
</evidence>
<dbReference type="STRING" id="755732.Fluta_0889"/>
<dbReference type="KEGG" id="fte:Fluta_0889"/>
<evidence type="ECO:0000256" key="2">
    <source>
        <dbReference type="ARBA" id="ARBA00022695"/>
    </source>
</evidence>
<reference evidence="5" key="2">
    <citation type="submission" date="2011-02" db="EMBL/GenBank/DDBJ databases">
        <title>The complete genome of Fluviicola taffensis DSM 16823.</title>
        <authorList>
            <consortium name="US DOE Joint Genome Institute (JGI-PGF)"/>
            <person name="Lucas S."/>
            <person name="Copeland A."/>
            <person name="Lapidus A."/>
            <person name="Bruce D."/>
            <person name="Goodwin L."/>
            <person name="Pitluck S."/>
            <person name="Kyrpides N."/>
            <person name="Mavromatis K."/>
            <person name="Ivanova N."/>
            <person name="Mikhailova N."/>
            <person name="Pagani I."/>
            <person name="Chertkov O."/>
            <person name="Detter J.C."/>
            <person name="Han C."/>
            <person name="Tapia R."/>
            <person name="Land M."/>
            <person name="Hauser L."/>
            <person name="Markowitz V."/>
            <person name="Cheng J.-F."/>
            <person name="Hugenholtz P."/>
            <person name="Woyke T."/>
            <person name="Wu D."/>
            <person name="Tindall B."/>
            <person name="Pomrenke H.G."/>
            <person name="Brambilla E."/>
            <person name="Klenk H.-P."/>
            <person name="Eisen J.A."/>
        </authorList>
    </citation>
    <scope>NUCLEOTIDE SEQUENCE [LARGE SCALE GENOMIC DNA]</scope>
    <source>
        <strain evidence="5">DSM 16823 / RW262 / RW262</strain>
    </source>
</reference>
<dbReference type="eggNOG" id="COG0615">
    <property type="taxonomic scope" value="Bacteria"/>
</dbReference>
<protein>
    <submittedName>
        <fullName evidence="4">D-beta-D-heptose 1-phosphate adenylyltransferase</fullName>
        <ecNumber evidence="4">2.7.7.-</ecNumber>
    </submittedName>
</protein>
<feature type="domain" description="Cytidyltransferase-like" evidence="3">
    <location>
        <begin position="33"/>
        <end position="165"/>
    </location>
</feature>
<dbReference type="OrthoDB" id="9795543at2"/>
<dbReference type="SUPFAM" id="SSF52374">
    <property type="entry name" value="Nucleotidylyl transferase"/>
    <property type="match status" value="1"/>
</dbReference>
<dbReference type="RefSeq" id="WP_013685662.1">
    <property type="nucleotide sequence ID" value="NC_015321.1"/>
</dbReference>
<proteinExistence type="predicted"/>
<dbReference type="InterPro" id="IPR014729">
    <property type="entry name" value="Rossmann-like_a/b/a_fold"/>
</dbReference>
<sequence length="173" mass="18966">MEIFEKIKNKISSLDEMSTRIQEWKKGGEKVVFTNGCFDILHEGHVTYLAKAANFGTKMILAINTDASVKRQGKGEERPINPESSRALILAALAFVDGVVFFDEDTPASVIELLKPSVLVKGADYDANETDPFSKKYIVGRESVLANGGEVKTVPLVEGFSTTNIVKKLKLNS</sequence>
<keyword evidence="5" id="KW-1185">Reference proteome</keyword>
<dbReference type="NCBIfam" id="TIGR00125">
    <property type="entry name" value="cyt_tran_rel"/>
    <property type="match status" value="1"/>
</dbReference>
<evidence type="ECO:0000313" key="5">
    <source>
        <dbReference type="Proteomes" id="UP000007463"/>
    </source>
</evidence>
<dbReference type="AlphaFoldDB" id="F2IJK2"/>
<dbReference type="GO" id="GO:0016779">
    <property type="term" value="F:nucleotidyltransferase activity"/>
    <property type="evidence" value="ECO:0007669"/>
    <property type="project" value="UniProtKB-KW"/>
</dbReference>
<accession>F2IJK2</accession>
<dbReference type="Pfam" id="PF01467">
    <property type="entry name" value="CTP_transf_like"/>
    <property type="match status" value="1"/>
</dbReference>
<organism evidence="4 5">
    <name type="scientific">Fluviicola taffensis (strain DSM 16823 / NCIMB 13979 / RW262)</name>
    <dbReference type="NCBI Taxonomy" id="755732"/>
    <lineage>
        <taxon>Bacteria</taxon>
        <taxon>Pseudomonadati</taxon>
        <taxon>Bacteroidota</taxon>
        <taxon>Flavobacteriia</taxon>
        <taxon>Flavobacteriales</taxon>
        <taxon>Crocinitomicaceae</taxon>
        <taxon>Fluviicola</taxon>
    </lineage>
</organism>
<dbReference type="Proteomes" id="UP000007463">
    <property type="component" value="Chromosome"/>
</dbReference>
<dbReference type="EMBL" id="CP002542">
    <property type="protein sequence ID" value="AEA42890.1"/>
    <property type="molecule type" value="Genomic_DNA"/>
</dbReference>
<gene>
    <name evidence="4" type="ordered locus">Fluta_0889</name>
</gene>
<keyword evidence="1 4" id="KW-0808">Transferase</keyword>
<keyword evidence="2 4" id="KW-0548">Nucleotidyltransferase</keyword>
<dbReference type="PANTHER" id="PTHR43793">
    <property type="entry name" value="FAD SYNTHASE"/>
    <property type="match status" value="1"/>
</dbReference>
<evidence type="ECO:0000256" key="1">
    <source>
        <dbReference type="ARBA" id="ARBA00022679"/>
    </source>
</evidence>
<dbReference type="HOGENOM" id="CLU_034585_2_0_10"/>